<feature type="chain" id="PRO_5037064710" description="Secreted protein" evidence="1">
    <location>
        <begin position="30"/>
        <end position="83"/>
    </location>
</feature>
<keyword evidence="3" id="KW-1185">Reference proteome</keyword>
<dbReference type="Proteomes" id="UP000645555">
    <property type="component" value="Unassembled WGS sequence"/>
</dbReference>
<evidence type="ECO:0008006" key="4">
    <source>
        <dbReference type="Google" id="ProtNLM"/>
    </source>
</evidence>
<proteinExistence type="predicted"/>
<dbReference type="RefSeq" id="WP_190035308.1">
    <property type="nucleotide sequence ID" value="NZ_BMWD01000006.1"/>
</dbReference>
<feature type="signal peptide" evidence="1">
    <location>
        <begin position="1"/>
        <end position="29"/>
    </location>
</feature>
<evidence type="ECO:0000313" key="3">
    <source>
        <dbReference type="Proteomes" id="UP000645555"/>
    </source>
</evidence>
<comment type="caution">
    <text evidence="2">The sequence shown here is derived from an EMBL/GenBank/DDBJ whole genome shotgun (WGS) entry which is preliminary data.</text>
</comment>
<reference evidence="2" key="2">
    <citation type="submission" date="2020-09" db="EMBL/GenBank/DDBJ databases">
        <authorList>
            <person name="Sun Q."/>
            <person name="Ohkuma M."/>
        </authorList>
    </citation>
    <scope>NUCLEOTIDE SEQUENCE</scope>
    <source>
        <strain evidence="2">JCM 4956</strain>
    </source>
</reference>
<name>A0A918K8I9_9ACTN</name>
<keyword evidence="1" id="KW-0732">Signal</keyword>
<sequence length="83" mass="8545">MKRALAAAGLTAAAVVVPLMTAAPAQASAADCRNYLASRGYVVGPKVTAACAQTGLTGYQACVQRLLNIDVRSEHALIACNKR</sequence>
<evidence type="ECO:0000256" key="1">
    <source>
        <dbReference type="SAM" id="SignalP"/>
    </source>
</evidence>
<organism evidence="2 3">
    <name type="scientific">Streptomyces fructofermentans</name>
    <dbReference type="NCBI Taxonomy" id="152141"/>
    <lineage>
        <taxon>Bacteria</taxon>
        <taxon>Bacillati</taxon>
        <taxon>Actinomycetota</taxon>
        <taxon>Actinomycetes</taxon>
        <taxon>Kitasatosporales</taxon>
        <taxon>Streptomycetaceae</taxon>
        <taxon>Streptomyces</taxon>
    </lineage>
</organism>
<dbReference type="AlphaFoldDB" id="A0A918K8I9"/>
<evidence type="ECO:0000313" key="2">
    <source>
        <dbReference type="EMBL" id="GGX54896.1"/>
    </source>
</evidence>
<accession>A0A918K8I9</accession>
<reference evidence="2" key="1">
    <citation type="journal article" date="2014" name="Int. J. Syst. Evol. Microbiol.">
        <title>Complete genome sequence of Corynebacterium casei LMG S-19264T (=DSM 44701T), isolated from a smear-ripened cheese.</title>
        <authorList>
            <consortium name="US DOE Joint Genome Institute (JGI-PGF)"/>
            <person name="Walter F."/>
            <person name="Albersmeier A."/>
            <person name="Kalinowski J."/>
            <person name="Ruckert C."/>
        </authorList>
    </citation>
    <scope>NUCLEOTIDE SEQUENCE</scope>
    <source>
        <strain evidence="2">JCM 4956</strain>
    </source>
</reference>
<dbReference type="EMBL" id="BMWD01000006">
    <property type="protein sequence ID" value="GGX54896.1"/>
    <property type="molecule type" value="Genomic_DNA"/>
</dbReference>
<protein>
    <recommendedName>
        <fullName evidence="4">Secreted protein</fullName>
    </recommendedName>
</protein>
<gene>
    <name evidence="2" type="ORF">GCM10010515_22870</name>
</gene>